<dbReference type="RefSeq" id="WP_223578461.1">
    <property type="nucleotide sequence ID" value="NZ_BAABFU010000002.1"/>
</dbReference>
<sequence length="389" mass="42439">MKLLEFLGFIIKYLLIGLGIAALFIVFMPERFSSQKDEKPHTSQTTQPIIENNKPQQGFADMLESVTPAVVGIKARSQAFPLNSEACSSRLQALPPETNACAFLNNGSGVFIDDKGYLVTNAHVLDKASTIVVELTSGQQLKAQVIGVDVESDIALLKVDAEPSHFLSLPETDQSRVGDWVFAIGTPNMAFNQTVTQGIISSKFFSRVSHYIQTDAALKPGNSGGALVNAQGELIGITSLSTQNEQGEKHYQSYAIVANNVAHVVEQLKEHGEVRRGWLGLDGDMTINLDSISMELSLNPEQKQRLQQRINQLPYGKGIVVTGINPQGPADQAQLQPLDIITKVNGKPIYNSIDLISAIWNLPPQSTVNVEYMRAGKKYNQDIVLGQRG</sequence>
<dbReference type="Gene3D" id="2.40.10.120">
    <property type="match status" value="1"/>
</dbReference>
<dbReference type="InterPro" id="IPR001940">
    <property type="entry name" value="Peptidase_S1C"/>
</dbReference>
<keyword evidence="2" id="KW-0645">Protease</keyword>
<comment type="similarity">
    <text evidence="1">Belongs to the peptidase S1C family.</text>
</comment>
<dbReference type="InterPro" id="IPR009003">
    <property type="entry name" value="Peptidase_S1_PA"/>
</dbReference>
<keyword evidence="4" id="KW-0720">Serine protease</keyword>
<keyword evidence="8" id="KW-1185">Reference proteome</keyword>
<feature type="domain" description="PDZ" evidence="6">
    <location>
        <begin position="318"/>
        <end position="349"/>
    </location>
</feature>
<accession>A0ABP8I332</accession>
<evidence type="ECO:0000256" key="5">
    <source>
        <dbReference type="SAM" id="Phobius"/>
    </source>
</evidence>
<evidence type="ECO:0000256" key="3">
    <source>
        <dbReference type="ARBA" id="ARBA00022801"/>
    </source>
</evidence>
<dbReference type="SMART" id="SM00228">
    <property type="entry name" value="PDZ"/>
    <property type="match status" value="1"/>
</dbReference>
<evidence type="ECO:0000313" key="7">
    <source>
        <dbReference type="EMBL" id="GAA4350385.1"/>
    </source>
</evidence>
<evidence type="ECO:0000256" key="2">
    <source>
        <dbReference type="ARBA" id="ARBA00022670"/>
    </source>
</evidence>
<dbReference type="Pfam" id="PF13180">
    <property type="entry name" value="PDZ_2"/>
    <property type="match status" value="1"/>
</dbReference>
<gene>
    <name evidence="7" type="ORF">GCM10023150_16040</name>
</gene>
<dbReference type="PANTHER" id="PTHR22939:SF129">
    <property type="entry name" value="SERINE PROTEASE HTRA2, MITOCHONDRIAL"/>
    <property type="match status" value="1"/>
</dbReference>
<keyword evidence="5" id="KW-0812">Transmembrane</keyword>
<evidence type="ECO:0000313" key="8">
    <source>
        <dbReference type="Proteomes" id="UP001501294"/>
    </source>
</evidence>
<dbReference type="Proteomes" id="UP001501294">
    <property type="component" value="Unassembled WGS sequence"/>
</dbReference>
<dbReference type="SUPFAM" id="SSF50494">
    <property type="entry name" value="Trypsin-like serine proteases"/>
    <property type="match status" value="1"/>
</dbReference>
<evidence type="ECO:0000259" key="6">
    <source>
        <dbReference type="PROSITE" id="PS50106"/>
    </source>
</evidence>
<proteinExistence type="inferred from homology"/>
<keyword evidence="5" id="KW-1133">Transmembrane helix</keyword>
<dbReference type="EMBL" id="BAABFU010000002">
    <property type="protein sequence ID" value="GAA4350385.1"/>
    <property type="molecule type" value="Genomic_DNA"/>
</dbReference>
<dbReference type="InterPro" id="IPR001478">
    <property type="entry name" value="PDZ"/>
</dbReference>
<keyword evidence="3" id="KW-0378">Hydrolase</keyword>
<dbReference type="InterPro" id="IPR036034">
    <property type="entry name" value="PDZ_sf"/>
</dbReference>
<dbReference type="PANTHER" id="PTHR22939">
    <property type="entry name" value="SERINE PROTEASE FAMILY S1C HTRA-RELATED"/>
    <property type="match status" value="1"/>
</dbReference>
<keyword evidence="5" id="KW-0472">Membrane</keyword>
<dbReference type="Pfam" id="PF13365">
    <property type="entry name" value="Trypsin_2"/>
    <property type="match status" value="1"/>
</dbReference>
<dbReference type="SUPFAM" id="SSF50156">
    <property type="entry name" value="PDZ domain-like"/>
    <property type="match status" value="1"/>
</dbReference>
<dbReference type="PROSITE" id="PS50106">
    <property type="entry name" value="PDZ"/>
    <property type="match status" value="1"/>
</dbReference>
<reference evidence="8" key="1">
    <citation type="journal article" date="2019" name="Int. J. Syst. Evol. Microbiol.">
        <title>The Global Catalogue of Microorganisms (GCM) 10K type strain sequencing project: providing services to taxonomists for standard genome sequencing and annotation.</title>
        <authorList>
            <consortium name="The Broad Institute Genomics Platform"/>
            <consortium name="The Broad Institute Genome Sequencing Center for Infectious Disease"/>
            <person name="Wu L."/>
            <person name="Ma J."/>
        </authorList>
    </citation>
    <scope>NUCLEOTIDE SEQUENCE [LARGE SCALE GENOMIC DNA]</scope>
    <source>
        <strain evidence="8">JCM 17727</strain>
    </source>
</reference>
<organism evidence="7 8">
    <name type="scientific">Kangiella taiwanensis</name>
    <dbReference type="NCBI Taxonomy" id="1079179"/>
    <lineage>
        <taxon>Bacteria</taxon>
        <taxon>Pseudomonadati</taxon>
        <taxon>Pseudomonadota</taxon>
        <taxon>Gammaproteobacteria</taxon>
        <taxon>Kangiellales</taxon>
        <taxon>Kangiellaceae</taxon>
        <taxon>Kangiella</taxon>
    </lineage>
</organism>
<dbReference type="Gene3D" id="2.30.42.10">
    <property type="match status" value="1"/>
</dbReference>
<evidence type="ECO:0000256" key="1">
    <source>
        <dbReference type="ARBA" id="ARBA00010541"/>
    </source>
</evidence>
<protein>
    <recommendedName>
        <fullName evidence="6">PDZ domain-containing protein</fullName>
    </recommendedName>
</protein>
<comment type="caution">
    <text evidence="7">The sequence shown here is derived from an EMBL/GenBank/DDBJ whole genome shotgun (WGS) entry which is preliminary data.</text>
</comment>
<dbReference type="PRINTS" id="PR00834">
    <property type="entry name" value="PROTEASES2C"/>
</dbReference>
<feature type="transmembrane region" description="Helical" evidence="5">
    <location>
        <begin position="6"/>
        <end position="27"/>
    </location>
</feature>
<name>A0ABP8I332_9GAMM</name>
<evidence type="ECO:0000256" key="4">
    <source>
        <dbReference type="ARBA" id="ARBA00022825"/>
    </source>
</evidence>